<evidence type="ECO:0000313" key="10">
    <source>
        <dbReference type="Proteomes" id="UP000256970"/>
    </source>
</evidence>
<keyword evidence="5 7" id="KW-0472">Membrane</keyword>
<dbReference type="SUPFAM" id="SSF103481">
    <property type="entry name" value="Multidrug resistance efflux transporter EmrE"/>
    <property type="match status" value="2"/>
</dbReference>
<feature type="compositionally biased region" description="Low complexity" evidence="6">
    <location>
        <begin position="145"/>
        <end position="168"/>
    </location>
</feature>
<organism evidence="9 10">
    <name type="scientific">Tetradesmus obliquus</name>
    <name type="common">Green alga</name>
    <name type="synonym">Acutodesmus obliquus</name>
    <dbReference type="NCBI Taxonomy" id="3088"/>
    <lineage>
        <taxon>Eukaryota</taxon>
        <taxon>Viridiplantae</taxon>
        <taxon>Chlorophyta</taxon>
        <taxon>core chlorophytes</taxon>
        <taxon>Chlorophyceae</taxon>
        <taxon>CS clade</taxon>
        <taxon>Sphaeropleales</taxon>
        <taxon>Scenedesmaceae</taxon>
        <taxon>Tetradesmus</taxon>
    </lineage>
</organism>
<dbReference type="PANTHER" id="PTHR32322:SF2">
    <property type="entry name" value="EAMA DOMAIN-CONTAINING PROTEIN"/>
    <property type="match status" value="1"/>
</dbReference>
<dbReference type="GO" id="GO:0009507">
    <property type="term" value="C:chloroplast"/>
    <property type="evidence" value="ECO:0007669"/>
    <property type="project" value="TreeGrafter"/>
</dbReference>
<comment type="similarity">
    <text evidence="2">Belongs to the drug/metabolite transporter (DMT) superfamily. Plant drug/metabolite exporter (P-DME) (TC 2.A.7.4) family.</text>
</comment>
<evidence type="ECO:0000256" key="2">
    <source>
        <dbReference type="ARBA" id="ARBA00007635"/>
    </source>
</evidence>
<feature type="transmembrane region" description="Helical" evidence="7">
    <location>
        <begin position="284"/>
        <end position="316"/>
    </location>
</feature>
<keyword evidence="4 7" id="KW-1133">Transmembrane helix</keyword>
<feature type="transmembrane region" description="Helical" evidence="7">
    <location>
        <begin position="211"/>
        <end position="231"/>
    </location>
</feature>
<name>A0A383VAS8_TETOB</name>
<feature type="compositionally biased region" description="Low complexity" evidence="6">
    <location>
        <begin position="49"/>
        <end position="66"/>
    </location>
</feature>
<dbReference type="Pfam" id="PF00892">
    <property type="entry name" value="EamA"/>
    <property type="match status" value="2"/>
</dbReference>
<keyword evidence="3 7" id="KW-0812">Transmembrane</keyword>
<feature type="transmembrane region" description="Helical" evidence="7">
    <location>
        <begin position="181"/>
        <end position="199"/>
    </location>
</feature>
<evidence type="ECO:0000256" key="5">
    <source>
        <dbReference type="ARBA" id="ARBA00023136"/>
    </source>
</evidence>
<evidence type="ECO:0000256" key="4">
    <source>
        <dbReference type="ARBA" id="ARBA00022989"/>
    </source>
</evidence>
<dbReference type="EMBL" id="FNXT01000178">
    <property type="protein sequence ID" value="SZX61839.1"/>
    <property type="molecule type" value="Genomic_DNA"/>
</dbReference>
<comment type="subcellular location">
    <subcellularLocation>
        <location evidence="1">Membrane</location>
        <topology evidence="1">Multi-pass membrane protein</topology>
    </subcellularLocation>
</comment>
<evidence type="ECO:0000259" key="8">
    <source>
        <dbReference type="Pfam" id="PF00892"/>
    </source>
</evidence>
<sequence length="519" mass="53282">MVLLQRHAQRMGTRRSFTTHKLLPATASSWRPARQRAIWPVASSRDVEASATASSSRTGTTASNSADAQGTDGPHIDCVGTGMDVQCYISDDDEAQKNSSLASSSSTAEGKTYGFTDEDVHQGQHVNCVETGFGVSCFIADDEPSSMTQTPPPAQQQQQQQQQPMTAAAAASGSSGLLQQLLGVALLISPFFFWGTSMVAMKPVTAHTTPLMLGAMRLLPAGLALLGWAAATGRQQVVPKTAVAWAWIAAFALVDGAAFQGFLAEGLQRTSAGLGSVIIDSQPLSVAVLAALLFGEALSGLGVAGLFIGVAGLLLLEVPQELLFQGSTASLGGLVAGVEAGVERGLAAAAAAGSSGSWSLLESGEFYMLLAAQSMAVGTVMVRWVTKHSDPVAATAWHMVLGGVMLAGAAVAADGSSGDLAGRLAQFSSSDALAMAYVSLLGGAASYGIFFYEATHGSLTAISSLTFLTPMFAAGAGYMFLGETLTPVQLIGAAITLAAVFMINTPASHKPREAAAKKD</sequence>
<gene>
    <name evidence="9" type="ORF">BQ4739_LOCUS2395</name>
</gene>
<evidence type="ECO:0000313" key="9">
    <source>
        <dbReference type="EMBL" id="SZX61839.1"/>
    </source>
</evidence>
<feature type="transmembrane region" description="Helical" evidence="7">
    <location>
        <begin position="459"/>
        <end position="481"/>
    </location>
</feature>
<proteinExistence type="inferred from homology"/>
<feature type="transmembrane region" description="Helical" evidence="7">
    <location>
        <begin position="392"/>
        <end position="412"/>
    </location>
</feature>
<feature type="transmembrane region" description="Helical" evidence="7">
    <location>
        <begin position="487"/>
        <end position="507"/>
    </location>
</feature>
<accession>A0A383VAS8</accession>
<feature type="domain" description="EamA" evidence="8">
    <location>
        <begin position="363"/>
        <end position="505"/>
    </location>
</feature>
<dbReference type="InterPro" id="IPR037185">
    <property type="entry name" value="EmrE-like"/>
</dbReference>
<feature type="domain" description="EamA" evidence="8">
    <location>
        <begin position="182"/>
        <end position="316"/>
    </location>
</feature>
<dbReference type="GO" id="GO:0016020">
    <property type="term" value="C:membrane"/>
    <property type="evidence" value="ECO:0007669"/>
    <property type="project" value="UniProtKB-SubCell"/>
</dbReference>
<dbReference type="PANTHER" id="PTHR32322">
    <property type="entry name" value="INNER MEMBRANE TRANSPORTER"/>
    <property type="match status" value="1"/>
</dbReference>
<evidence type="ECO:0000256" key="1">
    <source>
        <dbReference type="ARBA" id="ARBA00004141"/>
    </source>
</evidence>
<dbReference type="InterPro" id="IPR050638">
    <property type="entry name" value="AA-Vitamin_Transporters"/>
</dbReference>
<feature type="region of interest" description="Disordered" evidence="6">
    <location>
        <begin position="43"/>
        <end position="77"/>
    </location>
</feature>
<feature type="region of interest" description="Disordered" evidence="6">
    <location>
        <begin position="140"/>
        <end position="168"/>
    </location>
</feature>
<feature type="transmembrane region" description="Helical" evidence="7">
    <location>
        <begin position="432"/>
        <end position="452"/>
    </location>
</feature>
<keyword evidence="10" id="KW-1185">Reference proteome</keyword>
<protein>
    <recommendedName>
        <fullName evidence="8">EamA domain-containing protein</fullName>
    </recommendedName>
</protein>
<evidence type="ECO:0000256" key="7">
    <source>
        <dbReference type="SAM" id="Phobius"/>
    </source>
</evidence>
<feature type="transmembrane region" description="Helical" evidence="7">
    <location>
        <begin position="243"/>
        <end position="263"/>
    </location>
</feature>
<evidence type="ECO:0000256" key="3">
    <source>
        <dbReference type="ARBA" id="ARBA00022692"/>
    </source>
</evidence>
<evidence type="ECO:0000256" key="6">
    <source>
        <dbReference type="SAM" id="MobiDB-lite"/>
    </source>
</evidence>
<dbReference type="InterPro" id="IPR000620">
    <property type="entry name" value="EamA_dom"/>
</dbReference>
<dbReference type="AlphaFoldDB" id="A0A383VAS8"/>
<reference evidence="9 10" key="1">
    <citation type="submission" date="2016-10" db="EMBL/GenBank/DDBJ databases">
        <authorList>
            <person name="Cai Z."/>
        </authorList>
    </citation>
    <scope>NUCLEOTIDE SEQUENCE [LARGE SCALE GENOMIC DNA]</scope>
</reference>
<dbReference type="Proteomes" id="UP000256970">
    <property type="component" value="Unassembled WGS sequence"/>
</dbReference>